<name>A0A172YY36_9PSED</name>
<evidence type="ECO:0000259" key="4">
    <source>
        <dbReference type="PROSITE" id="PS50943"/>
    </source>
</evidence>
<dbReference type="InterPro" id="IPR010982">
    <property type="entry name" value="Lambda_DNA-bd_dom_sf"/>
</dbReference>
<organism evidence="5 6">
    <name type="scientific">Pseudomonas antarctica</name>
    <dbReference type="NCBI Taxonomy" id="219572"/>
    <lineage>
        <taxon>Bacteria</taxon>
        <taxon>Pseudomonadati</taxon>
        <taxon>Pseudomonadota</taxon>
        <taxon>Gammaproteobacteria</taxon>
        <taxon>Pseudomonadales</taxon>
        <taxon>Pseudomonadaceae</taxon>
        <taxon>Pseudomonas</taxon>
    </lineage>
</organism>
<dbReference type="KEGG" id="panr:A7J50_1562"/>
<dbReference type="GO" id="GO:0003677">
    <property type="term" value="F:DNA binding"/>
    <property type="evidence" value="ECO:0007669"/>
    <property type="project" value="UniProtKB-KW"/>
</dbReference>
<accession>A0A172YY36</accession>
<reference evidence="5 6" key="1">
    <citation type="submission" date="2016-05" db="EMBL/GenBank/DDBJ databases">
        <title>Complete genome sequence of Pseudomonas antarctica PAMC 27494.</title>
        <authorList>
            <person name="Lee J."/>
        </authorList>
    </citation>
    <scope>NUCLEOTIDE SEQUENCE [LARGE SCALE GENOMIC DNA]</scope>
    <source>
        <strain evidence="5 6">PAMC 27494</strain>
    </source>
</reference>
<keyword evidence="2" id="KW-0238">DNA-binding</keyword>
<dbReference type="CDD" id="cd00093">
    <property type="entry name" value="HTH_XRE"/>
    <property type="match status" value="1"/>
</dbReference>
<dbReference type="Proteomes" id="UP000077829">
    <property type="component" value="Chromosome"/>
</dbReference>
<dbReference type="AlphaFoldDB" id="A0A172YY36"/>
<dbReference type="PANTHER" id="PTHR36511">
    <property type="entry name" value="MERR FAMILY BACTERIAL REGULATORY PROTEIN"/>
    <property type="match status" value="1"/>
</dbReference>
<evidence type="ECO:0000256" key="1">
    <source>
        <dbReference type="ARBA" id="ARBA00023015"/>
    </source>
</evidence>
<dbReference type="Pfam" id="PF01381">
    <property type="entry name" value="HTH_3"/>
    <property type="match status" value="1"/>
</dbReference>
<evidence type="ECO:0000313" key="6">
    <source>
        <dbReference type="Proteomes" id="UP000077829"/>
    </source>
</evidence>
<protein>
    <submittedName>
        <fullName evidence="5">Cro/CI family transcriptional regulator</fullName>
    </submittedName>
</protein>
<dbReference type="EMBL" id="CP015600">
    <property type="protein sequence ID" value="ANF84988.1"/>
    <property type="molecule type" value="Genomic_DNA"/>
</dbReference>
<dbReference type="PATRIC" id="fig|219572.3.peg.1597"/>
<dbReference type="PANTHER" id="PTHR36511:SF4">
    <property type="entry name" value="ANTITOXIN MQSA"/>
    <property type="match status" value="1"/>
</dbReference>
<dbReference type="PROSITE" id="PS50943">
    <property type="entry name" value="HTH_CROC1"/>
    <property type="match status" value="1"/>
</dbReference>
<evidence type="ECO:0000256" key="3">
    <source>
        <dbReference type="ARBA" id="ARBA00023163"/>
    </source>
</evidence>
<dbReference type="Gene3D" id="1.10.260.40">
    <property type="entry name" value="lambda repressor-like DNA-binding domains"/>
    <property type="match status" value="1"/>
</dbReference>
<keyword evidence="1" id="KW-0805">Transcription regulation</keyword>
<dbReference type="SMART" id="SM00530">
    <property type="entry name" value="HTH_XRE"/>
    <property type="match status" value="1"/>
</dbReference>
<sequence length="97" mass="10987">MEKKLFNRLVESMTQMDEIARGERAPSREFFVDALKVKEIRQATGLSQARFAKAIDVPVGTLQNWEQGRREPEGPAKALLRALYNDPDHVLAALGHR</sequence>
<proteinExistence type="predicted"/>
<dbReference type="STRING" id="219572.A7J50_1562"/>
<evidence type="ECO:0000313" key="5">
    <source>
        <dbReference type="EMBL" id="ANF84988.1"/>
    </source>
</evidence>
<gene>
    <name evidence="5" type="ORF">A7J50_1562</name>
</gene>
<dbReference type="InterPro" id="IPR052359">
    <property type="entry name" value="HTH-type_reg/antitoxin"/>
</dbReference>
<feature type="domain" description="HTH cro/C1-type" evidence="4">
    <location>
        <begin position="37"/>
        <end position="90"/>
    </location>
</feature>
<dbReference type="InterPro" id="IPR001387">
    <property type="entry name" value="Cro/C1-type_HTH"/>
</dbReference>
<keyword evidence="3" id="KW-0804">Transcription</keyword>
<dbReference type="SUPFAM" id="SSF47413">
    <property type="entry name" value="lambda repressor-like DNA-binding domains"/>
    <property type="match status" value="1"/>
</dbReference>
<dbReference type="RefSeq" id="WP_064451284.1">
    <property type="nucleotide sequence ID" value="NZ_CP015600.1"/>
</dbReference>
<evidence type="ECO:0000256" key="2">
    <source>
        <dbReference type="ARBA" id="ARBA00023125"/>
    </source>
</evidence>